<evidence type="ECO:0000313" key="1">
    <source>
        <dbReference type="EMBL" id="RSL78443.1"/>
    </source>
</evidence>
<comment type="caution">
    <text evidence="1">The sequence shown here is derived from an EMBL/GenBank/DDBJ whole genome shotgun (WGS) entry which is preliminary data.</text>
</comment>
<sequence length="427" mass="49027">MSRFRSLTCICGVLQFRRQEASFICLEHLGFQAAPSNWTSSSALVFRHHAPRLGGRGNQFQHVDLDTWLAVTRSPARFHLFITFPLSHLLYVVVGGGLLHQTMASHTAQDLILEHPTNPIHNPLYMTDSDKRWARNYKPIVNATCRTMVGSDGVTYANFDEAFLPLYEDDNLRLRQPAEPPNSRKWRFETEADCENWFNTEIVNVVLSAWNRYPSILQSSHNKPPSEENIPENIDSIFTFKSQGAKRVLVIGEIKRNLIKHTIWQRGNPSSSASQKKLSQELRGYAHKYQCPQVFCFDGAVLLLLQFRAEKSEDIEKESCPVDCWVLPMEQTACPLRLAFYRLLSQGWRRCQAELTTPFTVGGLTPHSREFFNGLPVWKHEGKKTRSHPLGYQRSVHAATGALIWIRDENEGEVEWETDAFWERIEA</sequence>
<organism evidence="1 2">
    <name type="scientific">Fusarium floridanum</name>
    <dbReference type="NCBI Taxonomy" id="1325733"/>
    <lineage>
        <taxon>Eukaryota</taxon>
        <taxon>Fungi</taxon>
        <taxon>Dikarya</taxon>
        <taxon>Ascomycota</taxon>
        <taxon>Pezizomycotina</taxon>
        <taxon>Sordariomycetes</taxon>
        <taxon>Hypocreomycetidae</taxon>
        <taxon>Hypocreales</taxon>
        <taxon>Nectriaceae</taxon>
        <taxon>Fusarium</taxon>
        <taxon>Fusarium solani species complex</taxon>
    </lineage>
</organism>
<gene>
    <name evidence="1" type="ORF">CEP51_008190</name>
</gene>
<keyword evidence="2" id="KW-1185">Reference proteome</keyword>
<dbReference type="AlphaFoldDB" id="A0A428RLN9"/>
<name>A0A428RLN9_9HYPO</name>
<accession>A0A428RLN9</accession>
<reference evidence="1 2" key="1">
    <citation type="submission" date="2017-06" db="EMBL/GenBank/DDBJ databases">
        <title>Comparative genomic analysis of Ambrosia Fusariam Clade fungi.</title>
        <authorList>
            <person name="Stajich J.E."/>
            <person name="Carrillo J."/>
            <person name="Kijimoto T."/>
            <person name="Eskalen A."/>
            <person name="O'Donnell K."/>
            <person name="Kasson M."/>
        </authorList>
    </citation>
    <scope>NUCLEOTIDE SEQUENCE [LARGE SCALE GENOMIC DNA]</scope>
    <source>
        <strain evidence="1 2">NRRL62606</strain>
    </source>
</reference>
<dbReference type="Proteomes" id="UP000287972">
    <property type="component" value="Unassembled WGS sequence"/>
</dbReference>
<proteinExistence type="predicted"/>
<protein>
    <submittedName>
        <fullName evidence="1">Uncharacterized protein</fullName>
    </submittedName>
</protein>
<dbReference type="EMBL" id="NKCL01000208">
    <property type="protein sequence ID" value="RSL78443.1"/>
    <property type="molecule type" value="Genomic_DNA"/>
</dbReference>
<evidence type="ECO:0000313" key="2">
    <source>
        <dbReference type="Proteomes" id="UP000287972"/>
    </source>
</evidence>